<accession>D6TTU8</accession>
<evidence type="ECO:0000259" key="2">
    <source>
        <dbReference type="Pfam" id="PF07859"/>
    </source>
</evidence>
<reference evidence="3 4" key="1">
    <citation type="journal article" date="2011" name="Stand. Genomic Sci.">
        <title>Non-contiguous finished genome sequence and contextual data of the filamentous soil bacterium Ktedonobacter racemifer type strain (SOSP1-21).</title>
        <authorList>
            <person name="Chang Y.J."/>
            <person name="Land M."/>
            <person name="Hauser L."/>
            <person name="Chertkov O."/>
            <person name="Del Rio T.G."/>
            <person name="Nolan M."/>
            <person name="Copeland A."/>
            <person name="Tice H."/>
            <person name="Cheng J.F."/>
            <person name="Lucas S."/>
            <person name="Han C."/>
            <person name="Goodwin L."/>
            <person name="Pitluck S."/>
            <person name="Ivanova N."/>
            <person name="Ovchinikova G."/>
            <person name="Pati A."/>
            <person name="Chen A."/>
            <person name="Palaniappan K."/>
            <person name="Mavromatis K."/>
            <person name="Liolios K."/>
            <person name="Brettin T."/>
            <person name="Fiebig A."/>
            <person name="Rohde M."/>
            <person name="Abt B."/>
            <person name="Goker M."/>
            <person name="Detter J.C."/>
            <person name="Woyke T."/>
            <person name="Bristow J."/>
            <person name="Eisen J.A."/>
            <person name="Markowitz V."/>
            <person name="Hugenholtz P."/>
            <person name="Kyrpides N.C."/>
            <person name="Klenk H.P."/>
            <person name="Lapidus A."/>
        </authorList>
    </citation>
    <scope>NUCLEOTIDE SEQUENCE [LARGE SCALE GENOMIC DNA]</scope>
    <source>
        <strain evidence="4">DSM 44963</strain>
    </source>
</reference>
<proteinExistence type="predicted"/>
<keyword evidence="4" id="KW-1185">Reference proteome</keyword>
<dbReference type="STRING" id="485913.Krac_4850"/>
<dbReference type="Proteomes" id="UP000004508">
    <property type="component" value="Unassembled WGS sequence"/>
</dbReference>
<dbReference type="InterPro" id="IPR029058">
    <property type="entry name" value="AB_hydrolase_fold"/>
</dbReference>
<name>D6TTU8_KTERA</name>
<dbReference type="Pfam" id="PF07859">
    <property type="entry name" value="Abhydrolase_3"/>
    <property type="match status" value="1"/>
</dbReference>
<dbReference type="eggNOG" id="COG0657">
    <property type="taxonomic scope" value="Bacteria"/>
</dbReference>
<dbReference type="Gene3D" id="3.40.50.1820">
    <property type="entry name" value="alpha/beta hydrolase"/>
    <property type="match status" value="1"/>
</dbReference>
<protein>
    <submittedName>
        <fullName evidence="3">Alpha/beta hydrolase fold-3 domain protein</fullName>
    </submittedName>
</protein>
<dbReference type="PANTHER" id="PTHR48081:SF8">
    <property type="entry name" value="ALPHA_BETA HYDROLASE FOLD-3 DOMAIN-CONTAINING PROTEIN-RELATED"/>
    <property type="match status" value="1"/>
</dbReference>
<dbReference type="AlphaFoldDB" id="D6TTU8"/>
<keyword evidence="1 3" id="KW-0378">Hydrolase</keyword>
<organism evidence="3 4">
    <name type="scientific">Ktedonobacter racemifer DSM 44963</name>
    <dbReference type="NCBI Taxonomy" id="485913"/>
    <lineage>
        <taxon>Bacteria</taxon>
        <taxon>Bacillati</taxon>
        <taxon>Chloroflexota</taxon>
        <taxon>Ktedonobacteria</taxon>
        <taxon>Ktedonobacterales</taxon>
        <taxon>Ktedonobacteraceae</taxon>
        <taxon>Ktedonobacter</taxon>
    </lineage>
</organism>
<gene>
    <name evidence="3" type="ORF">Krac_4850</name>
</gene>
<feature type="domain" description="Alpha/beta hydrolase fold-3" evidence="2">
    <location>
        <begin position="87"/>
        <end position="295"/>
    </location>
</feature>
<dbReference type="GO" id="GO:0016787">
    <property type="term" value="F:hydrolase activity"/>
    <property type="evidence" value="ECO:0007669"/>
    <property type="project" value="UniProtKB-KW"/>
</dbReference>
<dbReference type="InterPro" id="IPR013094">
    <property type="entry name" value="AB_hydrolase_3"/>
</dbReference>
<comment type="caution">
    <text evidence="3">The sequence shown here is derived from an EMBL/GenBank/DDBJ whole genome shotgun (WGS) entry which is preliminary data.</text>
</comment>
<dbReference type="EMBL" id="ADVG01000003">
    <property type="protein sequence ID" value="EFH83849.1"/>
    <property type="molecule type" value="Genomic_DNA"/>
</dbReference>
<evidence type="ECO:0000313" key="4">
    <source>
        <dbReference type="Proteomes" id="UP000004508"/>
    </source>
</evidence>
<evidence type="ECO:0000256" key="1">
    <source>
        <dbReference type="ARBA" id="ARBA00022801"/>
    </source>
</evidence>
<dbReference type="SUPFAM" id="SSF53474">
    <property type="entry name" value="alpha/beta-Hydrolases"/>
    <property type="match status" value="1"/>
</dbReference>
<evidence type="ECO:0000313" key="3">
    <source>
        <dbReference type="EMBL" id="EFH83849.1"/>
    </source>
</evidence>
<dbReference type="InParanoid" id="D6TTU8"/>
<dbReference type="RefSeq" id="WP_007914851.1">
    <property type="nucleotide sequence ID" value="NZ_ADVG01000003.1"/>
</dbReference>
<dbReference type="OrthoDB" id="9815425at2"/>
<sequence length="334" mass="35824">MTTKYLVDPELVALLDQIPASVLTAETLGQTRAKAKMAVMASQASANLPQFSALSVSERFIPGLEGAPDVRVLVYLPTSVQGPLPALLWIHGGGYIMGSADAEDITVKSIVSAIGCAAVSVDYRLAPETPHPGPVEDCYTALKWLYTHADELGIDPNRIAVGGSSSGGGLAVASALLARDRGEIPLAFQFLLAPMLDDRTCTLAKPHPYMGEFIWTPEANRFGWTSLLGQEPGGADVSPYAAAARAEHLEGLPATFINVGALDLFLEEDLEYARRLMRAGVPTELHVYPGAYHGFRMVADAQVTQAAERDQLAALKRAFDPSRRSDKHLQAYHS</sequence>
<dbReference type="InterPro" id="IPR050300">
    <property type="entry name" value="GDXG_lipolytic_enzyme"/>
</dbReference>
<dbReference type="PANTHER" id="PTHR48081">
    <property type="entry name" value="AB HYDROLASE SUPERFAMILY PROTEIN C4A8.06C"/>
    <property type="match status" value="1"/>
</dbReference>